<dbReference type="EMBL" id="CP014845">
    <property type="protein sequence ID" value="AMR80761.1"/>
    <property type="molecule type" value="Genomic_DNA"/>
</dbReference>
<sequence>MLFESINTACLDGNDTPWMPFAPYSNDVMIKYFKIDPVRGETITLLKAPAGMEMPRHHHSGTVIVYTVQGSWRYKEHDWTAHPGSVVYETASTRHTPQAAYAEGPDIITFNIVSGELLYLDDKDNIIAVENWKTSMDRYLGYCKANDIQPRDLSSFEG</sequence>
<dbReference type="InterPro" id="IPR025979">
    <property type="entry name" value="ChrR-like_cupin_dom"/>
</dbReference>
<dbReference type="OrthoDB" id="564955at2"/>
<dbReference type="CDD" id="cd20302">
    <property type="entry name" value="cupin_DAD"/>
    <property type="match status" value="1"/>
</dbReference>
<protein>
    <submittedName>
        <fullName evidence="2">Cupin</fullName>
    </submittedName>
</protein>
<evidence type="ECO:0000259" key="1">
    <source>
        <dbReference type="Pfam" id="PF12973"/>
    </source>
</evidence>
<evidence type="ECO:0000313" key="3">
    <source>
        <dbReference type="Proteomes" id="UP000075238"/>
    </source>
</evidence>
<dbReference type="KEGG" id="cnan:A2G96_23290"/>
<dbReference type="SUPFAM" id="SSF51182">
    <property type="entry name" value="RmlC-like cupins"/>
    <property type="match status" value="1"/>
</dbReference>
<dbReference type="Gene3D" id="2.60.120.10">
    <property type="entry name" value="Jelly Rolls"/>
    <property type="match status" value="1"/>
</dbReference>
<dbReference type="InterPro" id="IPR011051">
    <property type="entry name" value="RmlC_Cupin_sf"/>
</dbReference>
<evidence type="ECO:0000313" key="2">
    <source>
        <dbReference type="EMBL" id="AMR80761.1"/>
    </source>
</evidence>
<dbReference type="RefSeq" id="WP_062802589.1">
    <property type="nucleotide sequence ID" value="NZ_CP014845.1"/>
</dbReference>
<keyword evidence="3" id="KW-1185">Reference proteome</keyword>
<proteinExistence type="predicted"/>
<dbReference type="Proteomes" id="UP000075238">
    <property type="component" value="Chromosome 2"/>
</dbReference>
<accession>A0A142JRP9</accession>
<dbReference type="STRING" id="1796606.A2G96_23290"/>
<name>A0A142JRP9_9BURK</name>
<dbReference type="Pfam" id="PF12973">
    <property type="entry name" value="Cupin_7"/>
    <property type="match status" value="1"/>
</dbReference>
<reference evidence="2 3" key="1">
    <citation type="submission" date="2016-03" db="EMBL/GenBank/DDBJ databases">
        <title>Complete genome sequence of a novel chlorpyrifos degrading bacterium, Cupriavidus nantongensis sp. X1.</title>
        <authorList>
            <person name="Fang L."/>
        </authorList>
    </citation>
    <scope>NUCLEOTIDE SEQUENCE [LARGE SCALE GENOMIC DNA]</scope>
    <source>
        <strain evidence="2 3">X1</strain>
    </source>
</reference>
<dbReference type="AlphaFoldDB" id="A0A142JRP9"/>
<dbReference type="InterPro" id="IPR014710">
    <property type="entry name" value="RmlC-like_jellyroll"/>
</dbReference>
<organism evidence="2 3">
    <name type="scientific">Cupriavidus nantongensis</name>
    <dbReference type="NCBI Taxonomy" id="1796606"/>
    <lineage>
        <taxon>Bacteria</taxon>
        <taxon>Pseudomonadati</taxon>
        <taxon>Pseudomonadota</taxon>
        <taxon>Betaproteobacteria</taxon>
        <taxon>Burkholderiales</taxon>
        <taxon>Burkholderiaceae</taxon>
        <taxon>Cupriavidus</taxon>
    </lineage>
</organism>
<feature type="domain" description="ChrR-like cupin" evidence="1">
    <location>
        <begin position="11"/>
        <end position="104"/>
    </location>
</feature>
<gene>
    <name evidence="2" type="ORF">A2G96_23290</name>
</gene>